<dbReference type="VEuPathDB" id="TrichDB:TRFO_33234"/>
<dbReference type="Pfam" id="PF00069">
    <property type="entry name" value="Pkinase"/>
    <property type="match status" value="1"/>
</dbReference>
<organism evidence="2 3">
    <name type="scientific">Tritrichomonas foetus</name>
    <dbReference type="NCBI Taxonomy" id="1144522"/>
    <lineage>
        <taxon>Eukaryota</taxon>
        <taxon>Metamonada</taxon>
        <taxon>Parabasalia</taxon>
        <taxon>Tritrichomonadida</taxon>
        <taxon>Tritrichomonadidae</taxon>
        <taxon>Tritrichomonas</taxon>
    </lineage>
</organism>
<feature type="domain" description="Protein kinase" evidence="1">
    <location>
        <begin position="1"/>
        <end position="123"/>
    </location>
</feature>
<gene>
    <name evidence="2" type="ORF">TRFO_33234</name>
</gene>
<dbReference type="RefSeq" id="XP_068353295.1">
    <property type="nucleotide sequence ID" value="XM_068508968.1"/>
</dbReference>
<proteinExistence type="predicted"/>
<dbReference type="Proteomes" id="UP000179807">
    <property type="component" value="Unassembled WGS sequence"/>
</dbReference>
<dbReference type="GO" id="GO:0004672">
    <property type="term" value="F:protein kinase activity"/>
    <property type="evidence" value="ECO:0007669"/>
    <property type="project" value="InterPro"/>
</dbReference>
<dbReference type="EMBL" id="MLAK01000969">
    <property type="protein sequence ID" value="OHT00159.1"/>
    <property type="molecule type" value="Genomic_DNA"/>
</dbReference>
<dbReference type="SUPFAM" id="SSF56112">
    <property type="entry name" value="Protein kinase-like (PK-like)"/>
    <property type="match status" value="1"/>
</dbReference>
<dbReference type="AlphaFoldDB" id="A0A1J4JM36"/>
<dbReference type="GO" id="GO:0005524">
    <property type="term" value="F:ATP binding"/>
    <property type="evidence" value="ECO:0007669"/>
    <property type="project" value="InterPro"/>
</dbReference>
<dbReference type="InterPro" id="IPR050167">
    <property type="entry name" value="Ser_Thr_protein_kinase"/>
</dbReference>
<name>A0A1J4JM36_9EUKA</name>
<protein>
    <recommendedName>
        <fullName evidence="1">Protein kinase domain-containing protein</fullName>
    </recommendedName>
</protein>
<dbReference type="GO" id="GO:0007165">
    <property type="term" value="P:signal transduction"/>
    <property type="evidence" value="ECO:0007669"/>
    <property type="project" value="TreeGrafter"/>
</dbReference>
<accession>A0A1J4JM36</accession>
<sequence>MKFSMKFLIDILIKFNKKKISSNYMAPEIKNGQPYDEKADIYSYGLLIYYIYSGIHPYHEILGQSVDIVRQNLLNTQKDLNLKIDNFHELPDDILKILKRCLNPIPSERPTFKKICSKLMKIVLMKPSSMLNNCNMKINSHYSNLETFFNQLKVIIDLPDSYEQSMNFDFSLDSLIQIIQPYQHHYIGLIFLCGAHQQGSHQ</sequence>
<dbReference type="GO" id="GO:0005737">
    <property type="term" value="C:cytoplasm"/>
    <property type="evidence" value="ECO:0007669"/>
    <property type="project" value="TreeGrafter"/>
</dbReference>
<reference evidence="2" key="1">
    <citation type="submission" date="2016-10" db="EMBL/GenBank/DDBJ databases">
        <authorList>
            <person name="Benchimol M."/>
            <person name="Almeida L.G."/>
            <person name="Vasconcelos A.T."/>
            <person name="Perreira-Neves A."/>
            <person name="Rosa I.A."/>
            <person name="Tasca T."/>
            <person name="Bogo M.R."/>
            <person name="de Souza W."/>
        </authorList>
    </citation>
    <scope>NUCLEOTIDE SEQUENCE [LARGE SCALE GENOMIC DNA]</scope>
    <source>
        <strain evidence="2">K</strain>
    </source>
</reference>
<evidence type="ECO:0000259" key="1">
    <source>
        <dbReference type="PROSITE" id="PS50011"/>
    </source>
</evidence>
<dbReference type="PROSITE" id="PS50011">
    <property type="entry name" value="PROTEIN_KINASE_DOM"/>
    <property type="match status" value="1"/>
</dbReference>
<keyword evidence="3" id="KW-1185">Reference proteome</keyword>
<dbReference type="InterPro" id="IPR000719">
    <property type="entry name" value="Prot_kinase_dom"/>
</dbReference>
<comment type="caution">
    <text evidence="2">The sequence shown here is derived from an EMBL/GenBank/DDBJ whole genome shotgun (WGS) entry which is preliminary data.</text>
</comment>
<dbReference type="PANTHER" id="PTHR23257">
    <property type="entry name" value="SERINE-THREONINE PROTEIN KINASE"/>
    <property type="match status" value="1"/>
</dbReference>
<dbReference type="InterPro" id="IPR011009">
    <property type="entry name" value="Kinase-like_dom_sf"/>
</dbReference>
<evidence type="ECO:0000313" key="3">
    <source>
        <dbReference type="Proteomes" id="UP000179807"/>
    </source>
</evidence>
<evidence type="ECO:0000313" key="2">
    <source>
        <dbReference type="EMBL" id="OHT00159.1"/>
    </source>
</evidence>
<dbReference type="Gene3D" id="1.10.510.10">
    <property type="entry name" value="Transferase(Phosphotransferase) domain 1"/>
    <property type="match status" value="1"/>
</dbReference>
<dbReference type="GeneID" id="94843672"/>